<dbReference type="OrthoDB" id="9807521at2"/>
<feature type="domain" description="Bacterial transcriptional activator" evidence="2">
    <location>
        <begin position="114"/>
        <end position="252"/>
    </location>
</feature>
<dbReference type="Proteomes" id="UP000254939">
    <property type="component" value="Unassembled WGS sequence"/>
</dbReference>
<feature type="compositionally biased region" description="Polar residues" evidence="1">
    <location>
        <begin position="264"/>
        <end position="274"/>
    </location>
</feature>
<comment type="caution">
    <text evidence="3">The sequence shown here is derived from an EMBL/GenBank/DDBJ whole genome shotgun (WGS) entry which is preliminary data.</text>
</comment>
<dbReference type="InterPro" id="IPR051677">
    <property type="entry name" value="AfsR-DnrI-RedD_regulator"/>
</dbReference>
<gene>
    <name evidence="3" type="ORF">B5K06_22530</name>
</gene>
<organism evidence="3 4">
    <name type="scientific">Rhizobium grahamii</name>
    <dbReference type="NCBI Taxonomy" id="1120045"/>
    <lineage>
        <taxon>Bacteria</taxon>
        <taxon>Pseudomonadati</taxon>
        <taxon>Pseudomonadota</taxon>
        <taxon>Alphaproteobacteria</taxon>
        <taxon>Hyphomicrobiales</taxon>
        <taxon>Rhizobiaceae</taxon>
        <taxon>Rhizobium/Agrobacterium group</taxon>
        <taxon>Rhizobium</taxon>
    </lineage>
</organism>
<dbReference type="RefSeq" id="WP_114714784.1">
    <property type="nucleotide sequence ID" value="NZ_KZ857266.1"/>
</dbReference>
<accession>A0A370KJP5</accession>
<feature type="compositionally biased region" description="Basic and acidic residues" evidence="1">
    <location>
        <begin position="11"/>
        <end position="20"/>
    </location>
</feature>
<feature type="region of interest" description="Disordered" evidence="1">
    <location>
        <begin position="263"/>
        <end position="283"/>
    </location>
</feature>
<proteinExistence type="predicted"/>
<dbReference type="InterPro" id="IPR011990">
    <property type="entry name" value="TPR-like_helical_dom_sf"/>
</dbReference>
<dbReference type="PANTHER" id="PTHR35807">
    <property type="entry name" value="TRANSCRIPTIONAL REGULATOR REDD-RELATED"/>
    <property type="match status" value="1"/>
</dbReference>
<dbReference type="SMART" id="SM01043">
    <property type="entry name" value="BTAD"/>
    <property type="match status" value="1"/>
</dbReference>
<protein>
    <submittedName>
        <fullName evidence="3">Transcriptional regulator</fullName>
    </submittedName>
</protein>
<feature type="region of interest" description="Disordered" evidence="1">
    <location>
        <begin position="1"/>
        <end position="20"/>
    </location>
</feature>
<reference evidence="3 4" key="1">
    <citation type="submission" date="2017-03" db="EMBL/GenBank/DDBJ databases">
        <title>Genome analysis of Rhizobial strains effectives or ineffectives for nitrogen fixation isolated from bean seeds.</title>
        <authorList>
            <person name="Peralta H."/>
            <person name="Aguilar-Vera A."/>
            <person name="Mora Y."/>
            <person name="Vargas-Lagunas C."/>
            <person name="Girard L."/>
            <person name="Mora J."/>
        </authorList>
    </citation>
    <scope>NUCLEOTIDE SEQUENCE [LARGE SCALE GENOMIC DNA]</scope>
    <source>
        <strain evidence="3 4">CCGM3</strain>
    </source>
</reference>
<evidence type="ECO:0000256" key="1">
    <source>
        <dbReference type="SAM" id="MobiDB-lite"/>
    </source>
</evidence>
<evidence type="ECO:0000313" key="4">
    <source>
        <dbReference type="Proteomes" id="UP000254939"/>
    </source>
</evidence>
<dbReference type="EMBL" id="NAAC01000028">
    <property type="protein sequence ID" value="RDJ06769.1"/>
    <property type="molecule type" value="Genomic_DNA"/>
</dbReference>
<evidence type="ECO:0000259" key="2">
    <source>
        <dbReference type="SMART" id="SM01043"/>
    </source>
</evidence>
<dbReference type="SUPFAM" id="SSF48452">
    <property type="entry name" value="TPR-like"/>
    <property type="match status" value="2"/>
</dbReference>
<evidence type="ECO:0000313" key="3">
    <source>
        <dbReference type="EMBL" id="RDJ06769.1"/>
    </source>
</evidence>
<dbReference type="Gene3D" id="1.25.40.10">
    <property type="entry name" value="Tetratricopeptide repeat domain"/>
    <property type="match status" value="2"/>
</dbReference>
<dbReference type="InterPro" id="IPR005158">
    <property type="entry name" value="BTAD"/>
</dbReference>
<dbReference type="InterPro" id="IPR036388">
    <property type="entry name" value="WH-like_DNA-bd_sf"/>
</dbReference>
<name>A0A370KJP5_9HYPH</name>
<dbReference type="AlphaFoldDB" id="A0A370KJP5"/>
<sequence length="677" mass="75667">MAAGVGTSVESHGEEANRPGRSLEIRLLGPMAIRRDGVDLKLPGSRKVRSLLAYLALSPRPRGRTQLCDLLWDIPDDPRGELRWCLSKIRSLIGEQRVTTDGDAVGLELSDCFVDAIEAATAYQHGFKTQTIDQLRALAGLFAGDFHEGSSLERSPAFETWLVSQRRRLRDIHAALLEHMVQRLPPEEAHAYLDRWIQLAPFDFRPHELLLISIAKAGRFREGEEHLEATTKLFRAEGINERPLHDVWQTARTQTDETFPPRQISASAVPASSSRDTETFPREPRRPSIAIMPFNELSAVAAPGGPSDALAYDIITRLAKLRSFHVIAQGTMFALRERRHTVDETARLLGVDYIVDGSFQRIGDRIIVRVELTEARTARIAWTDVFERRVADTFLLLDEIGSRIVVSIEREVETIESNRALLKAPNSLDAWEAHHRGLWHMYRFTKSDNEKAQHFFERAIGLDPTFARAHAGLSFTHFQSAFQHWSDRDTEADLAYRAASQSMMADELDPTAHLAMGRALWLRTLHDQSVGELQQAVELSPSFAIAHYSLAFVQSQSGDPRAAVVAADHSRALSPFDPLLFGMLASRALALVRLGSIEEAADWGIKAAARPNAHAHILAIATLCLSIAGRLSEAKAYLAMLHVRYPAYRLDDFMSAFHFPSADQLLFRQGAKRIGLD</sequence>
<dbReference type="Gene3D" id="1.10.10.10">
    <property type="entry name" value="Winged helix-like DNA-binding domain superfamily/Winged helix DNA-binding domain"/>
    <property type="match status" value="1"/>
</dbReference>